<dbReference type="InterPro" id="IPR028600">
    <property type="entry name" value="NUBP2/Cfd1_eukaryotes"/>
</dbReference>
<evidence type="ECO:0000256" key="4">
    <source>
        <dbReference type="ARBA" id="ARBA00022741"/>
    </source>
</evidence>
<dbReference type="GO" id="GO:0005829">
    <property type="term" value="C:cytosol"/>
    <property type="evidence" value="ECO:0007669"/>
    <property type="project" value="TreeGrafter"/>
</dbReference>
<organism evidence="9 10">
    <name type="scientific">Mixia osmundae (strain CBS 9802 / IAM 14324 / JCM 22182 / KY 12970)</name>
    <dbReference type="NCBI Taxonomy" id="764103"/>
    <lineage>
        <taxon>Eukaryota</taxon>
        <taxon>Fungi</taxon>
        <taxon>Dikarya</taxon>
        <taxon>Basidiomycota</taxon>
        <taxon>Pucciniomycotina</taxon>
        <taxon>Mixiomycetes</taxon>
        <taxon>Mixiales</taxon>
        <taxon>Mixiaceae</taxon>
        <taxon>Mixia</taxon>
    </lineage>
</organism>
<evidence type="ECO:0000256" key="6">
    <source>
        <dbReference type="ARBA" id="ARBA00023004"/>
    </source>
</evidence>
<dbReference type="PANTHER" id="PTHR23264:SF19">
    <property type="entry name" value="CYTOSOLIC FE-S CLUSTER ASSEMBLY FACTOR NUBP2"/>
    <property type="match status" value="1"/>
</dbReference>
<evidence type="ECO:0000256" key="7">
    <source>
        <dbReference type="ARBA" id="ARBA00023014"/>
    </source>
</evidence>
<name>G7E777_MIXOS</name>
<keyword evidence="10" id="KW-1185">Reference proteome</keyword>
<dbReference type="GO" id="GO:0051539">
    <property type="term" value="F:4 iron, 4 sulfur cluster binding"/>
    <property type="evidence" value="ECO:0007669"/>
    <property type="project" value="UniProtKB-UniRule"/>
</dbReference>
<feature type="binding site" evidence="8">
    <location>
        <position position="228"/>
    </location>
    <ligand>
        <name>[4Fe-4S] cluster</name>
        <dbReference type="ChEBI" id="CHEBI:49883"/>
        <note>ligand shared between dimeric partners</note>
    </ligand>
</feature>
<keyword evidence="1 8" id="KW-0004">4Fe-4S</keyword>
<accession>G7E777</accession>
<keyword evidence="2 8" id="KW-0963">Cytoplasm</keyword>
<dbReference type="InParanoid" id="G7E777"/>
<dbReference type="InterPro" id="IPR033756">
    <property type="entry name" value="YlxH/NBP35"/>
</dbReference>
<dbReference type="InterPro" id="IPR019591">
    <property type="entry name" value="Mrp/NBP35_ATP-bd"/>
</dbReference>
<dbReference type="GO" id="GO:0140663">
    <property type="term" value="F:ATP-dependent FeS chaperone activity"/>
    <property type="evidence" value="ECO:0007669"/>
    <property type="project" value="InterPro"/>
</dbReference>
<evidence type="ECO:0000256" key="8">
    <source>
        <dbReference type="HAMAP-Rule" id="MF_03039"/>
    </source>
</evidence>
<dbReference type="HOGENOM" id="CLU_024839_0_1_1"/>
<dbReference type="AlphaFoldDB" id="G7E777"/>
<reference evidence="9 10" key="2">
    <citation type="journal article" date="2012" name="Open Biol.">
        <title>Characteristics of nucleosomes and linker DNA regions on the genome of the basidiomycete Mixia osmundae revealed by mono- and dinucleosome mapping.</title>
        <authorList>
            <person name="Nishida H."/>
            <person name="Kondo S."/>
            <person name="Matsumoto T."/>
            <person name="Suzuki Y."/>
            <person name="Yoshikawa H."/>
            <person name="Taylor T.D."/>
            <person name="Sugiyama J."/>
        </authorList>
    </citation>
    <scope>NUCLEOTIDE SEQUENCE [LARGE SCALE GENOMIC DNA]</scope>
    <source>
        <strain evidence="10">CBS 9802 / IAM 14324 / JCM 22182 / KY 12970</strain>
    </source>
</reference>
<keyword evidence="5 8" id="KW-0067">ATP-binding</keyword>
<dbReference type="eggNOG" id="KOG3022">
    <property type="taxonomic scope" value="Eukaryota"/>
</dbReference>
<dbReference type="InterPro" id="IPR027417">
    <property type="entry name" value="P-loop_NTPase"/>
</dbReference>
<protein>
    <submittedName>
        <fullName evidence="9">Uncharacterized protein</fullName>
    </submittedName>
</protein>
<keyword evidence="6 8" id="KW-0408">Iron</keyword>
<reference evidence="9 10" key="1">
    <citation type="journal article" date="2011" name="J. Gen. Appl. Microbiol.">
        <title>Draft genome sequencing of the enigmatic basidiomycete Mixia osmundae.</title>
        <authorList>
            <person name="Nishida H."/>
            <person name="Nagatsuka Y."/>
            <person name="Sugiyama J."/>
        </authorList>
    </citation>
    <scope>NUCLEOTIDE SEQUENCE [LARGE SCALE GENOMIC DNA]</scope>
    <source>
        <strain evidence="10">CBS 9802 / IAM 14324 / JCM 22182 / KY 12970</strain>
    </source>
</reference>
<dbReference type="Proteomes" id="UP000009131">
    <property type="component" value="Unassembled WGS sequence"/>
</dbReference>
<keyword evidence="4 8" id="KW-0547">Nucleotide-binding</keyword>
<dbReference type="EMBL" id="BABT02000157">
    <property type="protein sequence ID" value="GAA98687.1"/>
    <property type="molecule type" value="Genomic_DNA"/>
</dbReference>
<dbReference type="GO" id="GO:0046872">
    <property type="term" value="F:metal ion binding"/>
    <property type="evidence" value="ECO:0007669"/>
    <property type="project" value="UniProtKB-KW"/>
</dbReference>
<sequence>MASMSDAQTKRLMGRLSSIKHVLLVLSGKGGVGKSSVAVQLALTLLSSQPGARIGLLDIDLTGPSVPRMMGMEGQDVHQSREGWVPVHLYAPKKEDASADEERGVLKCMSIGFLLSNSQESVVWRGPKKTAMIRQFLGDVRWGELDWLIIDTPPGTSDEHISLLEQLRPLLMPAVESIALPTLDSLLVTTPQAVSLSDVSKELSFARRTSLPVLGLIENMSGYVCPHCGDITPVFGKGGGEDFCRIEEEKRMAGQGEGCRFLGRLPIDTEFVVLMDTAARKQQVVDGLLPAETLLDRYVKTPTYKIFKEICTKIVAAPTKLRAQGCSKKYNQHPVVVYLLDLATRSVSDQTSQ</sequence>
<dbReference type="HAMAP" id="MF_03039">
    <property type="entry name" value="NUBP2"/>
    <property type="match status" value="1"/>
</dbReference>
<dbReference type="GO" id="GO:0016226">
    <property type="term" value="P:iron-sulfur cluster assembly"/>
    <property type="evidence" value="ECO:0007669"/>
    <property type="project" value="UniProtKB-UniRule"/>
</dbReference>
<comment type="subcellular location">
    <subcellularLocation>
        <location evidence="8">Cytoplasm</location>
    </subcellularLocation>
</comment>
<comment type="similarity">
    <text evidence="8">Belongs to the Mrp/NBP35 ATP-binding proteins family. NUBP2/CFD1 subfamily.</text>
</comment>
<dbReference type="Pfam" id="PF10609">
    <property type="entry name" value="ParA"/>
    <property type="match status" value="1"/>
</dbReference>
<dbReference type="PANTHER" id="PTHR23264">
    <property type="entry name" value="NUCLEOTIDE-BINDING PROTEIN NBP35 YEAST -RELATED"/>
    <property type="match status" value="1"/>
</dbReference>
<feature type="binding site" evidence="8">
    <location>
        <begin position="28"/>
        <end position="35"/>
    </location>
    <ligand>
        <name>ATP</name>
        <dbReference type="ChEBI" id="CHEBI:30616"/>
    </ligand>
</feature>
<dbReference type="Gene3D" id="3.40.50.300">
    <property type="entry name" value="P-loop containing nucleotide triphosphate hydrolases"/>
    <property type="match status" value="1"/>
</dbReference>
<dbReference type="SUPFAM" id="SSF52540">
    <property type="entry name" value="P-loop containing nucleoside triphosphate hydrolases"/>
    <property type="match status" value="1"/>
</dbReference>
<comment type="caution">
    <text evidence="9">The sequence shown here is derived from an EMBL/GenBank/DDBJ whole genome shotgun (WGS) entry which is preliminary data.</text>
</comment>
<dbReference type="CDD" id="cd02037">
    <property type="entry name" value="Mrp_NBP35"/>
    <property type="match status" value="1"/>
</dbReference>
<evidence type="ECO:0000256" key="3">
    <source>
        <dbReference type="ARBA" id="ARBA00022723"/>
    </source>
</evidence>
<evidence type="ECO:0000256" key="5">
    <source>
        <dbReference type="ARBA" id="ARBA00022840"/>
    </source>
</evidence>
<feature type="binding site" evidence="8">
    <location>
        <position position="225"/>
    </location>
    <ligand>
        <name>[4Fe-4S] cluster</name>
        <dbReference type="ChEBI" id="CHEBI:49883"/>
        <note>ligand shared between dimeric partners</note>
    </ligand>
</feature>
<dbReference type="GO" id="GO:0005524">
    <property type="term" value="F:ATP binding"/>
    <property type="evidence" value="ECO:0007669"/>
    <property type="project" value="UniProtKB-KW"/>
</dbReference>
<dbReference type="HAMAP" id="MF_02040">
    <property type="entry name" value="Mrp_NBP35"/>
    <property type="match status" value="1"/>
</dbReference>
<evidence type="ECO:0000256" key="2">
    <source>
        <dbReference type="ARBA" id="ARBA00022490"/>
    </source>
</evidence>
<proteinExistence type="inferred from homology"/>
<keyword evidence="7 8" id="KW-0411">Iron-sulfur</keyword>
<dbReference type="STRING" id="764103.G7E777"/>
<evidence type="ECO:0000313" key="10">
    <source>
        <dbReference type="Proteomes" id="UP000009131"/>
    </source>
</evidence>
<gene>
    <name evidence="9" type="primary">Mo05375</name>
    <name evidence="9" type="ORF">E5Q_05375</name>
</gene>
<keyword evidence="3 8" id="KW-0479">Metal-binding</keyword>
<dbReference type="OrthoDB" id="1741334at2759"/>
<evidence type="ECO:0000256" key="1">
    <source>
        <dbReference type="ARBA" id="ARBA00022485"/>
    </source>
</evidence>
<comment type="function">
    <text evidence="8">Component of the cytosolic iron-sulfur (Fe/S) protein assembly (CIA) machinery. Required for maturation of extramitochondrial Fe-S proteins. The NBP35-CFD1 heterotetramer forms a Fe-S scaffold complex, mediating the de novo assembly of an Fe-S cluster and its transfer to target apoproteins.</text>
</comment>
<evidence type="ECO:0000313" key="9">
    <source>
        <dbReference type="EMBL" id="GAA98687.1"/>
    </source>
</evidence>